<dbReference type="AlphaFoldDB" id="X1CSL6"/>
<protein>
    <submittedName>
        <fullName evidence="1">Uncharacterized protein</fullName>
    </submittedName>
</protein>
<organism evidence="1">
    <name type="scientific">marine sediment metagenome</name>
    <dbReference type="NCBI Taxonomy" id="412755"/>
    <lineage>
        <taxon>unclassified sequences</taxon>
        <taxon>metagenomes</taxon>
        <taxon>ecological metagenomes</taxon>
    </lineage>
</organism>
<gene>
    <name evidence="1" type="ORF">S01H4_64478</name>
</gene>
<dbReference type="InterPro" id="IPR029044">
    <property type="entry name" value="Nucleotide-diphossugar_trans"/>
</dbReference>
<evidence type="ECO:0000313" key="1">
    <source>
        <dbReference type="EMBL" id="GAH10787.1"/>
    </source>
</evidence>
<comment type="caution">
    <text evidence="1">The sequence shown here is derived from an EMBL/GenBank/DDBJ whole genome shotgun (WGS) entry which is preliminary data.</text>
</comment>
<name>X1CSL6_9ZZZZ</name>
<sequence length="67" mass="7864">GMRIERKGVYKENSVIYLSKSDVIRSGHFLGRKIGHIIMLPEESIKISSAYDLWLTEKIISDWRRKD</sequence>
<dbReference type="EMBL" id="BART01039112">
    <property type="protein sequence ID" value="GAH10787.1"/>
    <property type="molecule type" value="Genomic_DNA"/>
</dbReference>
<accession>X1CSL6</accession>
<feature type="non-terminal residue" evidence="1">
    <location>
        <position position="1"/>
    </location>
</feature>
<reference evidence="1" key="1">
    <citation type="journal article" date="2014" name="Front. Microbiol.">
        <title>High frequency of phylogenetically diverse reductive dehalogenase-homologous genes in deep subseafloor sedimentary metagenomes.</title>
        <authorList>
            <person name="Kawai M."/>
            <person name="Futagami T."/>
            <person name="Toyoda A."/>
            <person name="Takaki Y."/>
            <person name="Nishi S."/>
            <person name="Hori S."/>
            <person name="Arai W."/>
            <person name="Tsubouchi T."/>
            <person name="Morono Y."/>
            <person name="Uchiyama I."/>
            <person name="Ito T."/>
            <person name="Fujiyama A."/>
            <person name="Inagaki F."/>
            <person name="Takami H."/>
        </authorList>
    </citation>
    <scope>NUCLEOTIDE SEQUENCE</scope>
    <source>
        <strain evidence="1">Expedition CK06-06</strain>
    </source>
</reference>
<dbReference type="Gene3D" id="3.90.550.10">
    <property type="entry name" value="Spore Coat Polysaccharide Biosynthesis Protein SpsA, Chain A"/>
    <property type="match status" value="1"/>
</dbReference>
<proteinExistence type="predicted"/>